<feature type="region of interest" description="Disordered" evidence="1">
    <location>
        <begin position="19"/>
        <end position="210"/>
    </location>
</feature>
<evidence type="ECO:0000256" key="1">
    <source>
        <dbReference type="SAM" id="MobiDB-lite"/>
    </source>
</evidence>
<feature type="compositionally biased region" description="Polar residues" evidence="1">
    <location>
        <begin position="193"/>
        <end position="202"/>
    </location>
</feature>
<dbReference type="EMBL" id="OD056094">
    <property type="protein sequence ID" value="CAD7421626.1"/>
    <property type="molecule type" value="Genomic_DNA"/>
</dbReference>
<feature type="compositionally biased region" description="Basic and acidic residues" evidence="1">
    <location>
        <begin position="95"/>
        <end position="121"/>
    </location>
</feature>
<feature type="compositionally biased region" description="Polar residues" evidence="1">
    <location>
        <begin position="51"/>
        <end position="61"/>
    </location>
</feature>
<evidence type="ECO:0000313" key="2">
    <source>
        <dbReference type="EMBL" id="CAD7421626.1"/>
    </source>
</evidence>
<name>A0A7R9DVD2_TIMPO</name>
<dbReference type="AlphaFoldDB" id="A0A7R9DVD2"/>
<feature type="compositionally biased region" description="Basic and acidic residues" evidence="1">
    <location>
        <begin position="62"/>
        <end position="85"/>
    </location>
</feature>
<accession>A0A7R9DVD2</accession>
<organism evidence="2">
    <name type="scientific">Timema poppense</name>
    <name type="common">Walking stick</name>
    <dbReference type="NCBI Taxonomy" id="170557"/>
    <lineage>
        <taxon>Eukaryota</taxon>
        <taxon>Metazoa</taxon>
        <taxon>Ecdysozoa</taxon>
        <taxon>Arthropoda</taxon>
        <taxon>Hexapoda</taxon>
        <taxon>Insecta</taxon>
        <taxon>Pterygota</taxon>
        <taxon>Neoptera</taxon>
        <taxon>Polyneoptera</taxon>
        <taxon>Phasmatodea</taxon>
        <taxon>Timematodea</taxon>
        <taxon>Timematoidea</taxon>
        <taxon>Timematidae</taxon>
        <taxon>Timema</taxon>
    </lineage>
</organism>
<protein>
    <submittedName>
        <fullName evidence="2">Uncharacterized protein</fullName>
    </submittedName>
</protein>
<sequence>MCLALKTNSATVVGALFHGPPGEGVLTSSVSAAQERGSSVPTVCPPCPWDTDSSTPSTETAEQTRQEQSGRERRQTRRGEREDAYKILTQEGGIEDAHSIPAQKEKMEDADKILAPKEGPKADSSSKSVVYQLKSPAALVSDPQPPKPLRVSEKEGPTPGQDRNEMSQVDSHKRAPCSFSRASNPSEPLATKGGNTSRSSAAKTRAPSKVQLYDHSARYEKLCDTQHRVQRLRADTQVLTRPE</sequence>
<feature type="compositionally biased region" description="Basic and acidic residues" evidence="1">
    <location>
        <begin position="150"/>
        <end position="173"/>
    </location>
</feature>
<gene>
    <name evidence="2" type="ORF">TPSB3V08_LOCUS15041</name>
</gene>
<reference evidence="2" key="1">
    <citation type="submission" date="2020-11" db="EMBL/GenBank/DDBJ databases">
        <authorList>
            <person name="Tran Van P."/>
        </authorList>
    </citation>
    <scope>NUCLEOTIDE SEQUENCE</scope>
</reference>
<feature type="compositionally biased region" description="Polar residues" evidence="1">
    <location>
        <begin position="26"/>
        <end position="41"/>
    </location>
</feature>
<proteinExistence type="predicted"/>